<dbReference type="GO" id="GO:0007606">
    <property type="term" value="P:sensory perception of chemical stimulus"/>
    <property type="evidence" value="ECO:0007669"/>
    <property type="project" value="InterPro"/>
</dbReference>
<proteinExistence type="inferred from homology"/>
<dbReference type="WBParaSite" id="PDA_v2.g24696.t1">
    <property type="protein sequence ID" value="PDA_v2.g24696.t1"/>
    <property type="gene ID" value="PDA_v2.g24696"/>
</dbReference>
<evidence type="ECO:0000256" key="1">
    <source>
        <dbReference type="ARBA" id="ARBA00006803"/>
    </source>
</evidence>
<dbReference type="InterPro" id="IPR004151">
    <property type="entry name" value="7TM_GPCR_serpentine_rcpt_Sre"/>
</dbReference>
<dbReference type="GO" id="GO:0016020">
    <property type="term" value="C:membrane"/>
    <property type="evidence" value="ECO:0007669"/>
    <property type="project" value="InterPro"/>
</dbReference>
<keyword evidence="2" id="KW-0812">Transmembrane</keyword>
<reference evidence="4" key="1">
    <citation type="submission" date="2022-11" db="UniProtKB">
        <authorList>
            <consortium name="WormBaseParasite"/>
        </authorList>
    </citation>
    <scope>IDENTIFICATION</scope>
</reference>
<keyword evidence="3" id="KW-1185">Reference proteome</keyword>
<organism evidence="3 4">
    <name type="scientific">Panagrolaimus davidi</name>
    <dbReference type="NCBI Taxonomy" id="227884"/>
    <lineage>
        <taxon>Eukaryota</taxon>
        <taxon>Metazoa</taxon>
        <taxon>Ecdysozoa</taxon>
        <taxon>Nematoda</taxon>
        <taxon>Chromadorea</taxon>
        <taxon>Rhabditida</taxon>
        <taxon>Tylenchina</taxon>
        <taxon>Panagrolaimomorpha</taxon>
        <taxon>Panagrolaimoidea</taxon>
        <taxon>Panagrolaimidae</taxon>
        <taxon>Panagrolaimus</taxon>
    </lineage>
</organism>
<keyword evidence="2" id="KW-1133">Transmembrane helix</keyword>
<evidence type="ECO:0000256" key="2">
    <source>
        <dbReference type="SAM" id="Phobius"/>
    </source>
</evidence>
<feature type="transmembrane region" description="Helical" evidence="2">
    <location>
        <begin position="32"/>
        <end position="52"/>
    </location>
</feature>
<dbReference type="Pfam" id="PF03125">
    <property type="entry name" value="Sre"/>
    <property type="match status" value="1"/>
</dbReference>
<comment type="similarity">
    <text evidence="1">Belongs to the nematode receptor-like protein sre family.</text>
</comment>
<sequence length="97" mass="11311">MNILKDYGYASRPYIPVINQIDTLTTSKSFQYVIYIRGFCLLLATYSMPSMVIERVFATILLKDYEYTSRPYIPVIIATMELSLSTFSMYLYYQGNL</sequence>
<evidence type="ECO:0000313" key="4">
    <source>
        <dbReference type="WBParaSite" id="PDA_v2.g24696.t1"/>
    </source>
</evidence>
<name>A0A914Q6R0_9BILA</name>
<keyword evidence="2" id="KW-0472">Membrane</keyword>
<evidence type="ECO:0000313" key="3">
    <source>
        <dbReference type="Proteomes" id="UP000887578"/>
    </source>
</evidence>
<accession>A0A914Q6R0</accession>
<dbReference type="AlphaFoldDB" id="A0A914Q6R0"/>
<feature type="transmembrane region" description="Helical" evidence="2">
    <location>
        <begin position="72"/>
        <end position="93"/>
    </location>
</feature>
<dbReference type="Proteomes" id="UP000887578">
    <property type="component" value="Unplaced"/>
</dbReference>
<protein>
    <submittedName>
        <fullName evidence="4">Uncharacterized protein</fullName>
    </submittedName>
</protein>